<keyword evidence="5" id="KW-0378">Hydrolase</keyword>
<dbReference type="EMBL" id="CP003349">
    <property type="protein sequence ID" value="AFD08567.1"/>
    <property type="molecule type" value="Genomic_DNA"/>
</dbReference>
<evidence type="ECO:0000256" key="4">
    <source>
        <dbReference type="ARBA" id="ARBA00022763"/>
    </source>
</evidence>
<dbReference type="KEGG" id="scn:Solca_3563"/>
<dbReference type="InterPro" id="IPR012904">
    <property type="entry name" value="OGG_N"/>
</dbReference>
<dbReference type="SMART" id="SM00478">
    <property type="entry name" value="ENDO3c"/>
    <property type="match status" value="1"/>
</dbReference>
<protein>
    <recommendedName>
        <fullName evidence="3">DNA-3-methyladenine glycosylase II</fullName>
        <ecNumber evidence="3">3.2.2.21</ecNumber>
    </recommendedName>
</protein>
<dbReference type="InterPro" id="IPR037046">
    <property type="entry name" value="AlkA_N_sf"/>
</dbReference>
<comment type="similarity">
    <text evidence="2">Belongs to the alkylbase DNA glycosidase AlkA family.</text>
</comment>
<reference evidence="8" key="1">
    <citation type="submission" date="2012-02" db="EMBL/GenBank/DDBJ databases">
        <title>The complete genome of Solitalea canadensis DSM 3403.</title>
        <authorList>
            <consortium name="US DOE Joint Genome Institute (JGI-PGF)"/>
            <person name="Lucas S."/>
            <person name="Copeland A."/>
            <person name="Lapidus A."/>
            <person name="Glavina del Rio T."/>
            <person name="Dalin E."/>
            <person name="Tice H."/>
            <person name="Bruce D."/>
            <person name="Goodwin L."/>
            <person name="Pitluck S."/>
            <person name="Peters L."/>
            <person name="Ovchinnikova G."/>
            <person name="Lu M."/>
            <person name="Kyrpides N."/>
            <person name="Mavromatis K."/>
            <person name="Ivanova N."/>
            <person name="Brettin T."/>
            <person name="Detter J.C."/>
            <person name="Han C."/>
            <person name="Larimer F."/>
            <person name="Land M."/>
            <person name="Hauser L."/>
            <person name="Markowitz V."/>
            <person name="Cheng J.-F."/>
            <person name="Hugenholtz P."/>
            <person name="Woyke T."/>
            <person name="Wu D."/>
            <person name="Spring S."/>
            <person name="Schroeder M."/>
            <person name="Kopitz M."/>
            <person name="Brambilla E."/>
            <person name="Klenk H.-P."/>
            <person name="Eisen J.A."/>
        </authorList>
    </citation>
    <scope>NUCLEOTIDE SEQUENCE</scope>
    <source>
        <strain evidence="8">DSM 3403</strain>
    </source>
</reference>
<comment type="catalytic activity">
    <reaction evidence="1">
        <text>Hydrolysis of alkylated DNA, releasing 3-methyladenine, 3-methylguanine, 7-methylguanine and 7-methyladenine.</text>
        <dbReference type="EC" id="3.2.2.21"/>
    </reaction>
</comment>
<dbReference type="Gene3D" id="1.10.340.30">
    <property type="entry name" value="Hypothetical protein, domain 2"/>
    <property type="match status" value="1"/>
</dbReference>
<dbReference type="eggNOG" id="COG0122">
    <property type="taxonomic scope" value="Bacteria"/>
</dbReference>
<dbReference type="AlphaFoldDB" id="H8KSL6"/>
<dbReference type="GO" id="GO:0032993">
    <property type="term" value="C:protein-DNA complex"/>
    <property type="evidence" value="ECO:0007669"/>
    <property type="project" value="TreeGrafter"/>
</dbReference>
<feature type="domain" description="HhH-GPD" evidence="7">
    <location>
        <begin position="132"/>
        <end position="297"/>
    </location>
</feature>
<evidence type="ECO:0000256" key="3">
    <source>
        <dbReference type="ARBA" id="ARBA00012000"/>
    </source>
</evidence>
<evidence type="ECO:0000256" key="5">
    <source>
        <dbReference type="ARBA" id="ARBA00022801"/>
    </source>
</evidence>
<dbReference type="STRING" id="929556.Solca_3563"/>
<dbReference type="InterPro" id="IPR011257">
    <property type="entry name" value="DNA_glycosylase"/>
</dbReference>
<evidence type="ECO:0000256" key="1">
    <source>
        <dbReference type="ARBA" id="ARBA00000086"/>
    </source>
</evidence>
<dbReference type="Proteomes" id="UP000007590">
    <property type="component" value="Chromosome"/>
</dbReference>
<evidence type="ECO:0000313" key="9">
    <source>
        <dbReference type="Proteomes" id="UP000007590"/>
    </source>
</evidence>
<evidence type="ECO:0000256" key="2">
    <source>
        <dbReference type="ARBA" id="ARBA00010817"/>
    </source>
</evidence>
<keyword evidence="4" id="KW-0227">DNA damage</keyword>
<accession>H8KSL6</accession>
<dbReference type="GO" id="GO:0006285">
    <property type="term" value="P:base-excision repair, AP site formation"/>
    <property type="evidence" value="ECO:0007669"/>
    <property type="project" value="TreeGrafter"/>
</dbReference>
<gene>
    <name evidence="8" type="ordered locus">Solca_3563</name>
</gene>
<dbReference type="InterPro" id="IPR003265">
    <property type="entry name" value="HhH-GPD_domain"/>
</dbReference>
<dbReference type="RefSeq" id="WP_014681790.1">
    <property type="nucleotide sequence ID" value="NC_017770.1"/>
</dbReference>
<dbReference type="FunFam" id="1.10.340.30:FF:000004">
    <property type="entry name" value="DNA-3-methyladenine glycosylase II"/>
    <property type="match status" value="1"/>
</dbReference>
<dbReference type="PANTHER" id="PTHR43003">
    <property type="entry name" value="DNA-3-METHYLADENINE GLYCOSYLASE"/>
    <property type="match status" value="1"/>
</dbReference>
<dbReference type="InterPro" id="IPR051912">
    <property type="entry name" value="Alkylbase_DNA_Glycosylase/TA"/>
</dbReference>
<dbReference type="GO" id="GO:0043916">
    <property type="term" value="F:DNA-7-methylguanine glycosylase activity"/>
    <property type="evidence" value="ECO:0007669"/>
    <property type="project" value="TreeGrafter"/>
</dbReference>
<dbReference type="Gene3D" id="3.30.310.20">
    <property type="entry name" value="DNA-3-methyladenine glycosylase AlkA, N-terminal domain"/>
    <property type="match status" value="1"/>
</dbReference>
<dbReference type="GO" id="GO:0008725">
    <property type="term" value="F:DNA-3-methyladenine glycosylase activity"/>
    <property type="evidence" value="ECO:0007669"/>
    <property type="project" value="TreeGrafter"/>
</dbReference>
<dbReference type="GO" id="GO:0006289">
    <property type="term" value="P:nucleotide-excision repair"/>
    <property type="evidence" value="ECO:0007669"/>
    <property type="project" value="InterPro"/>
</dbReference>
<name>H8KSL6_SOLCM</name>
<dbReference type="SUPFAM" id="SSF48150">
    <property type="entry name" value="DNA-glycosylase"/>
    <property type="match status" value="1"/>
</dbReference>
<dbReference type="CDD" id="cd00056">
    <property type="entry name" value="ENDO3c"/>
    <property type="match status" value="1"/>
</dbReference>
<keyword evidence="9" id="KW-1185">Reference proteome</keyword>
<sequence>MSTYTISIPTPPLFSFNECLWFLDRNYDECLHTINGNEVRKALLINGHPLLISAKETEGHLAIDILKGPNNDVTVSLLKEYVADWFDLNNQLDPFYDMLQEHSVLAYMTKDYKGLRLMGIEDMFEAICWCIIGQQINLTFAYKLKRRLVERYGTTIYFEDQRYHLFPHYNVLATALFDELKEMQYSTQKANYIISTAKAFANGEISKERIKSLPGLEEKQKALTNLKGIGIWTANYVLMKTLKEYTCIPHGDIGLLNALANHQIITDRKDIAAINRFFEDFKGWESYLTFYLWRSLAPQTITQ</sequence>
<dbReference type="PANTHER" id="PTHR43003:SF12">
    <property type="entry name" value="DNA-3-METHYLADENINE GLYCOSYLASE"/>
    <property type="match status" value="1"/>
</dbReference>
<dbReference type="OrthoDB" id="9785929at2"/>
<keyword evidence="6" id="KW-0234">DNA repair</keyword>
<dbReference type="HOGENOM" id="CLU_000445_72_3_10"/>
<dbReference type="GO" id="GO:0032131">
    <property type="term" value="F:alkylated DNA binding"/>
    <property type="evidence" value="ECO:0007669"/>
    <property type="project" value="TreeGrafter"/>
</dbReference>
<dbReference type="GO" id="GO:0005737">
    <property type="term" value="C:cytoplasm"/>
    <property type="evidence" value="ECO:0007669"/>
    <property type="project" value="TreeGrafter"/>
</dbReference>
<dbReference type="Pfam" id="PF07934">
    <property type="entry name" value="OGG_N"/>
    <property type="match status" value="1"/>
</dbReference>
<dbReference type="Pfam" id="PF00730">
    <property type="entry name" value="HhH-GPD"/>
    <property type="match status" value="1"/>
</dbReference>
<dbReference type="GO" id="GO:0006307">
    <property type="term" value="P:DNA alkylation repair"/>
    <property type="evidence" value="ECO:0007669"/>
    <property type="project" value="TreeGrafter"/>
</dbReference>
<evidence type="ECO:0000256" key="6">
    <source>
        <dbReference type="ARBA" id="ARBA00023204"/>
    </source>
</evidence>
<organism evidence="8 9">
    <name type="scientific">Solitalea canadensis (strain ATCC 29591 / DSM 3403 / JCM 21819 / LMG 8368 / NBRC 15130 / NCIMB 12057 / USAM 9D)</name>
    <name type="common">Flexibacter canadensis</name>
    <dbReference type="NCBI Taxonomy" id="929556"/>
    <lineage>
        <taxon>Bacteria</taxon>
        <taxon>Pseudomonadati</taxon>
        <taxon>Bacteroidota</taxon>
        <taxon>Sphingobacteriia</taxon>
        <taxon>Sphingobacteriales</taxon>
        <taxon>Sphingobacteriaceae</taxon>
        <taxon>Solitalea</taxon>
    </lineage>
</organism>
<evidence type="ECO:0000313" key="8">
    <source>
        <dbReference type="EMBL" id="AFD08567.1"/>
    </source>
</evidence>
<evidence type="ECO:0000259" key="7">
    <source>
        <dbReference type="SMART" id="SM00478"/>
    </source>
</evidence>
<dbReference type="EC" id="3.2.2.21" evidence="3"/>
<proteinExistence type="inferred from homology"/>
<dbReference type="GO" id="GO:0008534">
    <property type="term" value="F:oxidized purine nucleobase lesion DNA N-glycosylase activity"/>
    <property type="evidence" value="ECO:0007669"/>
    <property type="project" value="InterPro"/>
</dbReference>